<dbReference type="Proteomes" id="UP000095287">
    <property type="component" value="Unplaced"/>
</dbReference>
<feature type="region of interest" description="Disordered" evidence="1">
    <location>
        <begin position="318"/>
        <end position="360"/>
    </location>
</feature>
<feature type="region of interest" description="Disordered" evidence="1">
    <location>
        <begin position="469"/>
        <end position="551"/>
    </location>
</feature>
<evidence type="ECO:0000313" key="2">
    <source>
        <dbReference type="Proteomes" id="UP000095287"/>
    </source>
</evidence>
<name>A0A1I7YQA6_9BILA</name>
<proteinExistence type="predicted"/>
<feature type="compositionally biased region" description="Basic residues" evidence="1">
    <location>
        <begin position="490"/>
        <end position="500"/>
    </location>
</feature>
<keyword evidence="2" id="KW-1185">Reference proteome</keyword>
<evidence type="ECO:0000256" key="1">
    <source>
        <dbReference type="SAM" id="MobiDB-lite"/>
    </source>
</evidence>
<dbReference type="WBParaSite" id="L893_g18727.t1">
    <property type="protein sequence ID" value="L893_g18727.t1"/>
    <property type="gene ID" value="L893_g18727"/>
</dbReference>
<evidence type="ECO:0000313" key="3">
    <source>
        <dbReference type="WBParaSite" id="L893_g18727.t1"/>
    </source>
</evidence>
<accession>A0A1I7YQA6</accession>
<feature type="compositionally biased region" description="Low complexity" evidence="1">
    <location>
        <begin position="331"/>
        <end position="343"/>
    </location>
</feature>
<protein>
    <submittedName>
        <fullName evidence="3">Non-specific serine/threonine protein kinase</fullName>
    </submittedName>
</protein>
<reference evidence="3" key="1">
    <citation type="submission" date="2016-11" db="UniProtKB">
        <authorList>
            <consortium name="WormBaseParasite"/>
        </authorList>
    </citation>
    <scope>IDENTIFICATION</scope>
</reference>
<sequence>MRYRMQPCFPIERSVPPKAQRSMASELQENTLCVRTQHSVDMLLARRRQICKTEDKQYLRIPLGRQQCALADNSPHVRCPGMDAVQRRKSSTLGRLIGKDVVLLGLLPRRRSHGCFDKSSGDNDEDDDDHFIDGYPLGLLSSTPSGLTLLTRRGASSATIGRFPTPAFDNSRRRPSLPVLSSIPEGVLGRKNSGGEMSSCGRSRSRRPSLADFSSAMKRYQSMEFDHKMESPASAQNSVTVEIVNDDDVPIYPGELVPVVAGMRLADSIEPHLRSHGISPDSVEFGLRNSKTPLPENSDVRYLLGHTVLIRSRRGAIMRSRSRAPTSVDLAEQQQQSAADQASTGKMHQRKMSADSVSRKSSFANAKVSENATKSFSAPHYSIAGVPATAPPPLMELVLNRRKVATAGRISTRLSWLETAARKFGVYYKSFDIASVADSRKVTLILFAVRVRQANREVLLLSRCPRADSTPRARRLRPPRRTAETVVARARTRPASHRRPSACLPTTVSRRAATISRSRPPMAPTRVERAGPARRRQPESASSSARRRPKC</sequence>
<organism evidence="2 3">
    <name type="scientific">Steinernema glaseri</name>
    <dbReference type="NCBI Taxonomy" id="37863"/>
    <lineage>
        <taxon>Eukaryota</taxon>
        <taxon>Metazoa</taxon>
        <taxon>Ecdysozoa</taxon>
        <taxon>Nematoda</taxon>
        <taxon>Chromadorea</taxon>
        <taxon>Rhabditida</taxon>
        <taxon>Tylenchina</taxon>
        <taxon>Panagrolaimomorpha</taxon>
        <taxon>Strongyloidoidea</taxon>
        <taxon>Steinernematidae</taxon>
        <taxon>Steinernema</taxon>
    </lineage>
</organism>
<feature type="region of interest" description="Disordered" evidence="1">
    <location>
        <begin position="165"/>
        <end position="208"/>
    </location>
</feature>
<dbReference type="AlphaFoldDB" id="A0A1I7YQA6"/>